<dbReference type="InterPro" id="IPR036938">
    <property type="entry name" value="PAP2/HPO_sf"/>
</dbReference>
<feature type="transmembrane region" description="Helical" evidence="1">
    <location>
        <begin position="210"/>
        <end position="233"/>
    </location>
</feature>
<name>A0A1F6TR01_9PROT</name>
<feature type="domain" description="Phosphatidic acid phosphatase type 2/haloperoxidase" evidence="2">
    <location>
        <begin position="105"/>
        <end position="231"/>
    </location>
</feature>
<dbReference type="STRING" id="1817760.A2151_04380"/>
<sequence length="245" mass="26917">MTQPAPPADRAPPSVTRFYLIHAGLPALLTLALLVVFQVTDLDRALSDLFYDPAARQFPLRYAWFLEVVLHQWAKYLLVVIGCGTLAGFVASFGVPALRAQRRTLLFVFLAMVLGPLAAGAVKEFSSQHCPHNLEIYGGYAPQTRLLEPALPGIKAGQCSPSGHASGGFGLMAFYFVWYRRRRRAYAALAAGVTYGSILGFGRILQGAHFLSHIFWSAVVVWFVILLLHRLILLPRAGRNIRAAA</sequence>
<feature type="transmembrane region" description="Helical" evidence="1">
    <location>
        <begin position="18"/>
        <end position="39"/>
    </location>
</feature>
<dbReference type="SUPFAM" id="SSF48317">
    <property type="entry name" value="Acid phosphatase/Vanadium-dependent haloperoxidase"/>
    <property type="match status" value="1"/>
</dbReference>
<organism evidence="3 4">
    <name type="scientific">Candidatus Muproteobacteria bacterium RBG_16_65_34</name>
    <dbReference type="NCBI Taxonomy" id="1817760"/>
    <lineage>
        <taxon>Bacteria</taxon>
        <taxon>Pseudomonadati</taxon>
        <taxon>Pseudomonadota</taxon>
        <taxon>Candidatus Muproteobacteria</taxon>
    </lineage>
</organism>
<feature type="transmembrane region" description="Helical" evidence="1">
    <location>
        <begin position="161"/>
        <end position="178"/>
    </location>
</feature>
<dbReference type="EMBL" id="MFSU01000052">
    <property type="protein sequence ID" value="OGI47564.1"/>
    <property type="molecule type" value="Genomic_DNA"/>
</dbReference>
<keyword evidence="1" id="KW-1133">Transmembrane helix</keyword>
<dbReference type="Gene3D" id="1.20.144.10">
    <property type="entry name" value="Phosphatidic acid phosphatase type 2/haloperoxidase"/>
    <property type="match status" value="1"/>
</dbReference>
<evidence type="ECO:0000259" key="2">
    <source>
        <dbReference type="Pfam" id="PF01569"/>
    </source>
</evidence>
<reference evidence="3 4" key="1">
    <citation type="journal article" date="2016" name="Nat. Commun.">
        <title>Thousands of microbial genomes shed light on interconnected biogeochemical processes in an aquifer system.</title>
        <authorList>
            <person name="Anantharaman K."/>
            <person name="Brown C.T."/>
            <person name="Hug L.A."/>
            <person name="Sharon I."/>
            <person name="Castelle C.J."/>
            <person name="Probst A.J."/>
            <person name="Thomas B.C."/>
            <person name="Singh A."/>
            <person name="Wilkins M.J."/>
            <person name="Karaoz U."/>
            <person name="Brodie E.L."/>
            <person name="Williams K.H."/>
            <person name="Hubbard S.S."/>
            <person name="Banfield J.F."/>
        </authorList>
    </citation>
    <scope>NUCLEOTIDE SEQUENCE [LARGE SCALE GENOMIC DNA]</scope>
</reference>
<protein>
    <recommendedName>
        <fullName evidence="2">Phosphatidic acid phosphatase type 2/haloperoxidase domain-containing protein</fullName>
    </recommendedName>
</protein>
<feature type="transmembrane region" description="Helical" evidence="1">
    <location>
        <begin position="105"/>
        <end position="122"/>
    </location>
</feature>
<dbReference type="CDD" id="cd03396">
    <property type="entry name" value="PAP2_like_6"/>
    <property type="match status" value="1"/>
</dbReference>
<evidence type="ECO:0000313" key="4">
    <source>
        <dbReference type="Proteomes" id="UP000178885"/>
    </source>
</evidence>
<proteinExistence type="predicted"/>
<keyword evidence="1" id="KW-0812">Transmembrane</keyword>
<keyword evidence="1" id="KW-0472">Membrane</keyword>
<feature type="transmembrane region" description="Helical" evidence="1">
    <location>
        <begin position="76"/>
        <end position="98"/>
    </location>
</feature>
<evidence type="ECO:0000313" key="3">
    <source>
        <dbReference type="EMBL" id="OGI47564.1"/>
    </source>
</evidence>
<accession>A0A1F6TR01</accession>
<gene>
    <name evidence="3" type="ORF">A2151_04380</name>
</gene>
<dbReference type="Pfam" id="PF01569">
    <property type="entry name" value="PAP2"/>
    <property type="match status" value="1"/>
</dbReference>
<feature type="transmembrane region" description="Helical" evidence="1">
    <location>
        <begin position="185"/>
        <end position="204"/>
    </location>
</feature>
<dbReference type="AlphaFoldDB" id="A0A1F6TR01"/>
<comment type="caution">
    <text evidence="3">The sequence shown here is derived from an EMBL/GenBank/DDBJ whole genome shotgun (WGS) entry which is preliminary data.</text>
</comment>
<evidence type="ECO:0000256" key="1">
    <source>
        <dbReference type="SAM" id="Phobius"/>
    </source>
</evidence>
<dbReference type="Proteomes" id="UP000178885">
    <property type="component" value="Unassembled WGS sequence"/>
</dbReference>
<dbReference type="InterPro" id="IPR000326">
    <property type="entry name" value="PAP2/HPO"/>
</dbReference>